<organism evidence="16 17">
    <name type="scientific">Cnephaeus nilssonii</name>
    <name type="common">Northern bat</name>
    <name type="synonym">Eptesicus nilssonii</name>
    <dbReference type="NCBI Taxonomy" id="3371016"/>
    <lineage>
        <taxon>Eukaryota</taxon>
        <taxon>Metazoa</taxon>
        <taxon>Chordata</taxon>
        <taxon>Craniata</taxon>
        <taxon>Vertebrata</taxon>
        <taxon>Euteleostomi</taxon>
        <taxon>Mammalia</taxon>
        <taxon>Eutheria</taxon>
        <taxon>Laurasiatheria</taxon>
        <taxon>Chiroptera</taxon>
        <taxon>Yangochiroptera</taxon>
        <taxon>Vespertilionidae</taxon>
        <taxon>Cnephaeus</taxon>
    </lineage>
</organism>
<evidence type="ECO:0000256" key="9">
    <source>
        <dbReference type="ARBA" id="ARBA00022737"/>
    </source>
</evidence>
<feature type="region of interest" description="Disordered" evidence="14">
    <location>
        <begin position="301"/>
        <end position="320"/>
    </location>
</feature>
<reference evidence="16" key="1">
    <citation type="submission" date="2023-06" db="EMBL/GenBank/DDBJ databases">
        <title>Reference genome for the Northern bat (Eptesicus nilssonii), a most northern bat species.</title>
        <authorList>
            <person name="Laine V.N."/>
            <person name="Pulliainen A.T."/>
            <person name="Lilley T.M."/>
        </authorList>
    </citation>
    <scope>NUCLEOTIDE SEQUENCE</scope>
    <source>
        <strain evidence="16">BLF_Eptnil</strain>
        <tissue evidence="16">Kidney</tissue>
    </source>
</reference>
<dbReference type="SUPFAM" id="SSF58038">
    <property type="entry name" value="SNARE fusion complex"/>
    <property type="match status" value="1"/>
</dbReference>
<feature type="compositionally biased region" description="Polar residues" evidence="14">
    <location>
        <begin position="576"/>
        <end position="595"/>
    </location>
</feature>
<dbReference type="GO" id="GO:0005096">
    <property type="term" value="F:GTPase activator activity"/>
    <property type="evidence" value="ECO:0007669"/>
    <property type="project" value="TreeGrafter"/>
</dbReference>
<dbReference type="EMBL" id="JAULJE010000004">
    <property type="protein sequence ID" value="KAK1343937.1"/>
    <property type="molecule type" value="Genomic_DNA"/>
</dbReference>
<protein>
    <recommendedName>
        <fullName evidence="15">V-SNARE coiled-coil homology domain-containing protein</fullName>
    </recommendedName>
</protein>
<dbReference type="Proteomes" id="UP001177744">
    <property type="component" value="Unassembled WGS sequence"/>
</dbReference>
<dbReference type="GO" id="GO:0005886">
    <property type="term" value="C:plasma membrane"/>
    <property type="evidence" value="ECO:0007669"/>
    <property type="project" value="UniProtKB-SubCell"/>
</dbReference>
<name>A0AA40LU43_CNENI</name>
<feature type="region of interest" description="Disordered" evidence="14">
    <location>
        <begin position="332"/>
        <end position="360"/>
    </location>
</feature>
<keyword evidence="17" id="KW-1185">Reference proteome</keyword>
<evidence type="ECO:0000256" key="6">
    <source>
        <dbReference type="ARBA" id="ARBA00022483"/>
    </source>
</evidence>
<keyword evidence="11 13" id="KW-0175">Coiled coil</keyword>
<evidence type="ECO:0000313" key="16">
    <source>
        <dbReference type="EMBL" id="KAK1343937.1"/>
    </source>
</evidence>
<keyword evidence="10" id="KW-0653">Protein transport</keyword>
<feature type="region of interest" description="Disordered" evidence="14">
    <location>
        <begin position="568"/>
        <end position="595"/>
    </location>
</feature>
<dbReference type="GO" id="GO:0006893">
    <property type="term" value="P:Golgi to plasma membrane transport"/>
    <property type="evidence" value="ECO:0007669"/>
    <property type="project" value="TreeGrafter"/>
</dbReference>
<keyword evidence="5" id="KW-1003">Cell membrane</keyword>
<evidence type="ECO:0000256" key="1">
    <source>
        <dbReference type="ARBA" id="ARBA00004202"/>
    </source>
</evidence>
<keyword evidence="6" id="KW-0268">Exocytosis</keyword>
<comment type="subcellular location">
    <subcellularLocation>
        <location evidence="1">Cell membrane</location>
        <topology evidence="1">Peripheral membrane protein</topology>
    </subcellularLocation>
    <subcellularLocation>
        <location evidence="2">Cytoplasm</location>
    </subcellularLocation>
</comment>
<comment type="similarity">
    <text evidence="3">Belongs to the WD repeat L(2)GL family.</text>
</comment>
<evidence type="ECO:0000256" key="14">
    <source>
        <dbReference type="SAM" id="MobiDB-lite"/>
    </source>
</evidence>
<dbReference type="GO" id="GO:0031201">
    <property type="term" value="C:SNARE complex"/>
    <property type="evidence" value="ECO:0007669"/>
    <property type="project" value="TreeGrafter"/>
</dbReference>
<comment type="caution">
    <text evidence="16">The sequence shown here is derived from an EMBL/GenBank/DDBJ whole genome shotgun (WGS) entry which is preliminary data.</text>
</comment>
<keyword evidence="12" id="KW-0472">Membrane</keyword>
<dbReference type="FunFam" id="1.20.5.110:FF:000001">
    <property type="entry name" value="syntaxin-binding protein 5 isoform X1"/>
    <property type="match status" value="1"/>
</dbReference>
<keyword evidence="9" id="KW-0677">Repeat</keyword>
<dbReference type="Gene3D" id="1.20.5.110">
    <property type="match status" value="1"/>
</dbReference>
<keyword evidence="4" id="KW-0813">Transport</keyword>
<feature type="compositionally biased region" description="Basic and acidic residues" evidence="14">
    <location>
        <begin position="88"/>
        <end position="102"/>
    </location>
</feature>
<evidence type="ECO:0000256" key="4">
    <source>
        <dbReference type="ARBA" id="ARBA00022448"/>
    </source>
</evidence>
<sequence>MPTLRDRESEILKDSRLLSDGHNSIPPVLPHHLVPAAVMVKLAKAGKNQGDPKIMAPPPKEVEDSEDEEMSDEEDERSGEEVIIPQKKRQEGYHNSRKEVKGAKNGKNAKKEDSDEEDVDNSEEEEEEEEEDEFEPAVMKATAAAPASDDKDEDEDEDEDGEEEDDSEEEPIEIAPAKGKKAPVKAVPVKAKSTAEDVDEEDDDEEEDDEDEEEDDDEEEEKDEEEENEPTSTVGKMPNPPRSPWKMVKLLETKLLWIGPSLRVKVASRVMVEAEVALEAEVVAEAEMNLVAEAGEVLEVKEASEEVEEEETISHKERRRSLTELNDNPVPLELERCKSPTSGSNHQMATHGGGRAGEQCSATASHLPFSMRPPGDNVNGHCTSPTSQSCGSGKRLSSADVSKVNRWGPGKPPFRKAQSAACMEISLPVTTEDSRENSYTRSRSSSISSIDKDSKEAITALYFMESFARKNDSTISPCLFVGTSLGMTSSHKSMAVGEAAAGKASRSLAQHIPGPGSIEGMKGAAGGVMGELTRARIALDERGQRLGELEEKTAGMMTSAEAFSKHAHEEQEKVPTLTTPIQHSTRSPSQSNQRNMQINRTAEQQNDHLDNHPGPHYDTHWRQASQGGWDAIGRGPGHRPMITPQREAQATDQRAVAAPALLTPLVVLESPLIPAASARHQPQPLGAISGCERQLPAPITPQGFSTSPCS</sequence>
<feature type="compositionally biased region" description="Acidic residues" evidence="14">
    <location>
        <begin position="150"/>
        <end position="172"/>
    </location>
</feature>
<feature type="compositionally biased region" description="Acidic residues" evidence="14">
    <location>
        <begin position="114"/>
        <end position="135"/>
    </location>
</feature>
<proteinExistence type="inferred from homology"/>
<accession>A0AA40LU43</accession>
<dbReference type="GO" id="GO:0045159">
    <property type="term" value="F:myosin II binding"/>
    <property type="evidence" value="ECO:0007669"/>
    <property type="project" value="TreeGrafter"/>
</dbReference>
<evidence type="ECO:0000256" key="8">
    <source>
        <dbReference type="ARBA" id="ARBA00022574"/>
    </source>
</evidence>
<feature type="compositionally biased region" description="Acidic residues" evidence="14">
    <location>
        <begin position="196"/>
        <end position="229"/>
    </location>
</feature>
<evidence type="ECO:0000256" key="11">
    <source>
        <dbReference type="ARBA" id="ARBA00023054"/>
    </source>
</evidence>
<dbReference type="GO" id="GO:0019905">
    <property type="term" value="F:syntaxin binding"/>
    <property type="evidence" value="ECO:0007669"/>
    <property type="project" value="TreeGrafter"/>
</dbReference>
<evidence type="ECO:0000259" key="15">
    <source>
        <dbReference type="PROSITE" id="PS50892"/>
    </source>
</evidence>
<evidence type="ECO:0000256" key="12">
    <source>
        <dbReference type="ARBA" id="ARBA00023136"/>
    </source>
</evidence>
<dbReference type="PANTHER" id="PTHR10241:SF19">
    <property type="entry name" value="SYNTAXIN-BINDING PROTEIN 5-LIKE"/>
    <property type="match status" value="1"/>
</dbReference>
<keyword evidence="8" id="KW-0853">WD repeat</keyword>
<dbReference type="PROSITE" id="PS50892">
    <property type="entry name" value="V_SNARE"/>
    <property type="match status" value="1"/>
</dbReference>
<feature type="compositionally biased region" description="Acidic residues" evidence="14">
    <location>
        <begin position="63"/>
        <end position="78"/>
    </location>
</feature>
<gene>
    <name evidence="16" type="ORF">QTO34_014494</name>
</gene>
<evidence type="ECO:0000256" key="5">
    <source>
        <dbReference type="ARBA" id="ARBA00022475"/>
    </source>
</evidence>
<feature type="compositionally biased region" description="Polar residues" evidence="14">
    <location>
        <begin position="339"/>
        <end position="348"/>
    </location>
</feature>
<evidence type="ECO:0000256" key="7">
    <source>
        <dbReference type="ARBA" id="ARBA00022490"/>
    </source>
</evidence>
<evidence type="ECO:0000256" key="2">
    <source>
        <dbReference type="ARBA" id="ARBA00004496"/>
    </source>
</evidence>
<keyword evidence="7" id="KW-0963">Cytoplasm</keyword>
<dbReference type="GO" id="GO:0006887">
    <property type="term" value="P:exocytosis"/>
    <property type="evidence" value="ECO:0007669"/>
    <property type="project" value="UniProtKB-KW"/>
</dbReference>
<feature type="compositionally biased region" description="Low complexity" evidence="14">
    <location>
        <begin position="137"/>
        <end position="147"/>
    </location>
</feature>
<dbReference type="PANTHER" id="PTHR10241">
    <property type="entry name" value="LETHAL 2 GIANT LARVAE PROTEIN"/>
    <property type="match status" value="1"/>
</dbReference>
<evidence type="ECO:0000256" key="10">
    <source>
        <dbReference type="ARBA" id="ARBA00022927"/>
    </source>
</evidence>
<dbReference type="InterPro" id="IPR042855">
    <property type="entry name" value="V_SNARE_CC"/>
</dbReference>
<evidence type="ECO:0000256" key="13">
    <source>
        <dbReference type="PROSITE-ProRule" id="PRU00290"/>
    </source>
</evidence>
<dbReference type="AlphaFoldDB" id="A0AA40LU43"/>
<evidence type="ECO:0000313" key="17">
    <source>
        <dbReference type="Proteomes" id="UP001177744"/>
    </source>
</evidence>
<evidence type="ECO:0000256" key="3">
    <source>
        <dbReference type="ARBA" id="ARBA00008070"/>
    </source>
</evidence>
<feature type="region of interest" description="Disordered" evidence="14">
    <location>
        <begin position="45"/>
        <end position="243"/>
    </location>
</feature>
<dbReference type="GO" id="GO:0015031">
    <property type="term" value="P:protein transport"/>
    <property type="evidence" value="ECO:0007669"/>
    <property type="project" value="UniProtKB-KW"/>
</dbReference>
<feature type="domain" description="V-SNARE coiled-coil homology" evidence="15">
    <location>
        <begin position="517"/>
        <end position="577"/>
    </location>
</feature>